<evidence type="ECO:0000256" key="8">
    <source>
        <dbReference type="ARBA" id="ARBA00022801"/>
    </source>
</evidence>
<dbReference type="Gene3D" id="2.30.250.10">
    <property type="entry name" value="Aminopeptidase i, Domain 2"/>
    <property type="match status" value="1"/>
</dbReference>
<evidence type="ECO:0000313" key="14">
    <source>
        <dbReference type="Proteomes" id="UP000774326"/>
    </source>
</evidence>
<dbReference type="Pfam" id="PF02127">
    <property type="entry name" value="Peptidase_M18"/>
    <property type="match status" value="1"/>
</dbReference>
<dbReference type="PRINTS" id="PR00932">
    <property type="entry name" value="AMINO1PTASE"/>
</dbReference>
<dbReference type="PANTHER" id="PTHR28570:SF3">
    <property type="entry name" value="ASPARTYL AMINOPEPTIDASE"/>
    <property type="match status" value="1"/>
</dbReference>
<evidence type="ECO:0000256" key="7">
    <source>
        <dbReference type="ARBA" id="ARBA00022723"/>
    </source>
</evidence>
<dbReference type="NCBIfam" id="NF002759">
    <property type="entry name" value="PRK02813.1"/>
    <property type="match status" value="1"/>
</dbReference>
<dbReference type="Proteomes" id="UP000774326">
    <property type="component" value="Unassembled WGS sequence"/>
</dbReference>
<evidence type="ECO:0000256" key="3">
    <source>
        <dbReference type="ARBA" id="ARBA00008290"/>
    </source>
</evidence>
<dbReference type="FunFam" id="2.30.250.10:FF:000001">
    <property type="entry name" value="Aspartyl aminopeptidase 1"/>
    <property type="match status" value="1"/>
</dbReference>
<dbReference type="SUPFAM" id="SSF53187">
    <property type="entry name" value="Zn-dependent exopeptidases"/>
    <property type="match status" value="1"/>
</dbReference>
<keyword evidence="9 11" id="KW-0862">Zinc</keyword>
<dbReference type="GO" id="GO:0000324">
    <property type="term" value="C:fungal-type vacuole"/>
    <property type="evidence" value="ECO:0007669"/>
    <property type="project" value="TreeGrafter"/>
</dbReference>
<name>A0A9P8TKQ6_WICPI</name>
<comment type="similarity">
    <text evidence="3 11">Belongs to the peptidase M18 family.</text>
</comment>
<dbReference type="SUPFAM" id="SSF101821">
    <property type="entry name" value="Aminopeptidase/glucanase lid domain"/>
    <property type="match status" value="1"/>
</dbReference>
<reference evidence="13" key="2">
    <citation type="submission" date="2021-01" db="EMBL/GenBank/DDBJ databases">
        <authorList>
            <person name="Schikora-Tamarit M.A."/>
        </authorList>
    </citation>
    <scope>NUCLEOTIDE SEQUENCE</scope>
    <source>
        <strain evidence="13">CBS2887</strain>
    </source>
</reference>
<keyword evidence="6 11" id="KW-0645">Protease</keyword>
<feature type="region of interest" description="Disordered" evidence="12">
    <location>
        <begin position="1"/>
        <end position="24"/>
    </location>
</feature>
<dbReference type="EMBL" id="JAEUBG010003778">
    <property type="protein sequence ID" value="KAH3682339.1"/>
    <property type="molecule type" value="Genomic_DNA"/>
</dbReference>
<gene>
    <name evidence="13" type="ORF">WICPIJ_006711</name>
</gene>
<evidence type="ECO:0000256" key="1">
    <source>
        <dbReference type="ARBA" id="ARBA00001335"/>
    </source>
</evidence>
<dbReference type="InterPro" id="IPR001948">
    <property type="entry name" value="Peptidase_M18"/>
</dbReference>
<comment type="caution">
    <text evidence="13">The sequence shown here is derived from an EMBL/GenBank/DDBJ whole genome shotgun (WGS) entry which is preliminary data.</text>
</comment>
<dbReference type="PANTHER" id="PTHR28570">
    <property type="entry name" value="ASPARTYL AMINOPEPTIDASE"/>
    <property type="match status" value="1"/>
</dbReference>
<keyword evidence="7 11" id="KW-0479">Metal-binding</keyword>
<evidence type="ECO:0000256" key="10">
    <source>
        <dbReference type="ARBA" id="ARBA00023049"/>
    </source>
</evidence>
<dbReference type="EC" id="3.4.11.21" evidence="4"/>
<dbReference type="AlphaFoldDB" id="A0A9P8TKQ6"/>
<evidence type="ECO:0000256" key="5">
    <source>
        <dbReference type="ARBA" id="ARBA00022438"/>
    </source>
</evidence>
<keyword evidence="5 11" id="KW-0031">Aminopeptidase</keyword>
<dbReference type="OrthoDB" id="9880441at2759"/>
<evidence type="ECO:0000256" key="2">
    <source>
        <dbReference type="ARBA" id="ARBA00001947"/>
    </source>
</evidence>
<dbReference type="GO" id="GO:0008270">
    <property type="term" value="F:zinc ion binding"/>
    <property type="evidence" value="ECO:0007669"/>
    <property type="project" value="InterPro"/>
</dbReference>
<evidence type="ECO:0000256" key="9">
    <source>
        <dbReference type="ARBA" id="ARBA00022833"/>
    </source>
</evidence>
<evidence type="ECO:0000256" key="4">
    <source>
        <dbReference type="ARBA" id="ARBA00011965"/>
    </source>
</evidence>
<reference evidence="13" key="1">
    <citation type="journal article" date="2021" name="Open Biol.">
        <title>Shared evolutionary footprints suggest mitochondrial oxidative damage underlies multiple complex I losses in fungi.</title>
        <authorList>
            <person name="Schikora-Tamarit M.A."/>
            <person name="Marcet-Houben M."/>
            <person name="Nosek J."/>
            <person name="Gabaldon T."/>
        </authorList>
    </citation>
    <scope>NUCLEOTIDE SEQUENCE</scope>
    <source>
        <strain evidence="13">CBS2887</strain>
    </source>
</reference>
<proteinExistence type="inferred from homology"/>
<keyword evidence="8 11" id="KW-0378">Hydrolase</keyword>
<sequence length="523" mass="56953">MLKPSTFSQLHRTMSSSTASTHLKHTSKTKEYATDFINFLNSSPTPYHAVSLIRSRLLQSGFIELSERDNWAGQVLKGQKYFTTRNGSSMIAFTVGGNWSVGNGIAMIGAHTDSPTLRIKPVSKRTTEGYIQIGVETYGGGIWHSWFDSDLSLAGRIMVKDHKQEKFVAKLINVNKPILKIPTLAIHLDREVNTKFEFNKESQLLPIAGLTNAVATAAEEPESSSSSSSSGGCCDGPKLTAEEFHSVKTIIERHNEQLLDLVAKEAGVSAADIEDFELILYDNNPSTIGGLNDEFIFSGRLDNLTSCYLSSEALIQSSTDESLAGESGIRLISLFDHEEIGSSSAQGADSNFLPNILERLTCLNADESDIHIPLPSHLLQSSAKSFFLSSDVAHGVHPNYSNKYESNHKPNLGEGPVIKINANQRYMTNSPGITLLKQISQEMKVPLQLFVVANNSPCGSTIGPILASKTGVRTLDLGNPVLSMHSIRETGAVKDIEFGVLLFKGFLEKFSTLESKIVVDGVC</sequence>
<evidence type="ECO:0000256" key="6">
    <source>
        <dbReference type="ARBA" id="ARBA00022670"/>
    </source>
</evidence>
<dbReference type="CDD" id="cd05658">
    <property type="entry name" value="M18_DAP"/>
    <property type="match status" value="1"/>
</dbReference>
<keyword evidence="14" id="KW-1185">Reference proteome</keyword>
<dbReference type="Gene3D" id="3.40.630.10">
    <property type="entry name" value="Zn peptidases"/>
    <property type="match status" value="1"/>
</dbReference>
<evidence type="ECO:0000313" key="13">
    <source>
        <dbReference type="EMBL" id="KAH3682339.1"/>
    </source>
</evidence>
<dbReference type="GO" id="GO:0070006">
    <property type="term" value="F:metalloaminopeptidase activity"/>
    <property type="evidence" value="ECO:0007669"/>
    <property type="project" value="TreeGrafter"/>
</dbReference>
<comment type="catalytic activity">
    <reaction evidence="1">
        <text>Release of an N-terminal aspartate or glutamate from a peptide, with a preference for aspartate.</text>
        <dbReference type="EC" id="3.4.11.21"/>
    </reaction>
</comment>
<dbReference type="GO" id="GO:0006508">
    <property type="term" value="P:proteolysis"/>
    <property type="evidence" value="ECO:0007669"/>
    <property type="project" value="UniProtKB-KW"/>
</dbReference>
<feature type="compositionally biased region" description="Polar residues" evidence="12">
    <location>
        <begin position="1"/>
        <end position="21"/>
    </location>
</feature>
<dbReference type="InterPro" id="IPR023358">
    <property type="entry name" value="Peptidase_M18_dom2"/>
</dbReference>
<evidence type="ECO:0000256" key="11">
    <source>
        <dbReference type="RuleBase" id="RU004386"/>
    </source>
</evidence>
<comment type="cofactor">
    <cofactor evidence="2">
        <name>Zn(2+)</name>
        <dbReference type="ChEBI" id="CHEBI:29105"/>
    </cofactor>
</comment>
<accession>A0A9P8TKQ6</accession>
<organism evidence="13 14">
    <name type="scientific">Wickerhamomyces pijperi</name>
    <name type="common">Yeast</name>
    <name type="synonym">Pichia pijperi</name>
    <dbReference type="NCBI Taxonomy" id="599730"/>
    <lineage>
        <taxon>Eukaryota</taxon>
        <taxon>Fungi</taxon>
        <taxon>Dikarya</taxon>
        <taxon>Ascomycota</taxon>
        <taxon>Saccharomycotina</taxon>
        <taxon>Saccharomycetes</taxon>
        <taxon>Phaffomycetales</taxon>
        <taxon>Wickerhamomycetaceae</taxon>
        <taxon>Wickerhamomyces</taxon>
    </lineage>
</organism>
<evidence type="ECO:0000256" key="12">
    <source>
        <dbReference type="SAM" id="MobiDB-lite"/>
    </source>
</evidence>
<protein>
    <recommendedName>
        <fullName evidence="4">aspartyl aminopeptidase</fullName>
        <ecNumber evidence="4">3.4.11.21</ecNumber>
    </recommendedName>
</protein>
<keyword evidence="10 11" id="KW-0482">Metalloprotease</keyword>